<dbReference type="AlphaFoldDB" id="A0AAW4X4I8"/>
<feature type="region of interest" description="Disordered" evidence="6">
    <location>
        <begin position="984"/>
        <end position="1004"/>
    </location>
</feature>
<evidence type="ECO:0000313" key="9">
    <source>
        <dbReference type="EMBL" id="MCC4477319.1"/>
    </source>
</evidence>
<dbReference type="PANTHER" id="PTHR45615:SF66">
    <property type="entry name" value="CARD DOMAIN-CONTAINING PROTEIN"/>
    <property type="match status" value="1"/>
</dbReference>
<dbReference type="NCBIfam" id="TIGR01167">
    <property type="entry name" value="LPXTG_anchor"/>
    <property type="match status" value="1"/>
</dbReference>
<sequence>MTNKKKIITTTAAMAAVTAGAVAINANTAHADTVSTEAQQSSTVQQPQAENAQQQAQDKYVQAKHDLNTAQGNLNQAQSQANATQTALNQASDAQQKAQDESNKANQQESQASQAVNAAQNTLTNAEHTAHDATSQNINNASQATNQAVNNAQANVNDAQQTVNQAQTDLNNAQANAKSAQDQVNKDQQAINQASQAMDTQGAKKALDDANAELNTAKTNQTNAHQAVTNAQKDVNNKQSAANQAQTAANSASSQEETAKQALDTANTNVNNKQSKVNQAQQALNNAQHQSTTGSVTDPASWGITVTATQDAKNAANQAKQQGSADYNLKERMLNGLTVTYTPSSHDRSVVLTNTSIMSAIHGVLNSLTTNNWQLNIQIQEFLAAMLNGIHQALGIDNTIIPNEALMRDASTFANNPKHKNTTWGTSPDHSGLNNQSATEFNGSVGLSYGDENNPHQGFNVNGYNYGQPGHNLDLSNLKSLFGTIMLQGTTALGGPTWSNLSQQNNIVSDVILGTNDLNKGVKTYFGLAFKNSNQQGGWYNGFYETADDAQGFDPAVANATTYGLSSSSTADTNALQAALKNAQTTLNEAQTQQRQAQAAYNTAHQAKIQADSQLKSAQNALASAQTKLTSAQNSAQASDRAVASAQSKVEQAQQAYNNAQADAATKQAKLQAAKDQLAKDQASLNTAQTQVAQATQALTNAKSALASAQNDLKTKQDRAQTANQHLQDLQNAQANVAKAREALQTAQDNLTRAQERAHNAQSALNLANDTLAKAQAANDKAQQALKAAQNDFTQKQAAFNQAKDGLISDAKQYGDNVKIKDPNITITEGDHVPAPELDNTFIKTRENSEVDSLLSDFATITGGDLPEGTTIAWSNSAKVNNDANHAGEYTEDVTVTFPDGSTVTRQINMTVKYNPTLHRNEVTVPAGTHVQGDHLIDSIGNVVPGYKVVNGQVVKTNNTATDSSSSVNYTAPTTSAVTMTREQYRTSQNNKSNTDAKTLPQTGNHSALSSIALGVAGLMAGIGLAGADKKHKA</sequence>
<feature type="chain" id="PRO_5043408668" evidence="7">
    <location>
        <begin position="32"/>
        <end position="1034"/>
    </location>
</feature>
<evidence type="ECO:0000256" key="2">
    <source>
        <dbReference type="ARBA" id="ARBA00022525"/>
    </source>
</evidence>
<comment type="caution">
    <text evidence="9">The sequence shown here is derived from an EMBL/GenBank/DDBJ whole genome shotgun (WGS) entry which is preliminary data.</text>
</comment>
<feature type="region of interest" description="Disordered" evidence="6">
    <location>
        <begin position="173"/>
        <end position="205"/>
    </location>
</feature>
<feature type="region of interest" description="Disordered" evidence="6">
    <location>
        <begin position="75"/>
        <end position="117"/>
    </location>
</feature>
<feature type="compositionally biased region" description="Polar residues" evidence="6">
    <location>
        <begin position="33"/>
        <end position="44"/>
    </location>
</feature>
<feature type="signal peptide" evidence="7">
    <location>
        <begin position="1"/>
        <end position="31"/>
    </location>
</feature>
<dbReference type="PROSITE" id="PS50847">
    <property type="entry name" value="GRAM_POS_ANCHORING"/>
    <property type="match status" value="1"/>
</dbReference>
<feature type="compositionally biased region" description="Low complexity" evidence="6">
    <location>
        <begin position="75"/>
        <end position="92"/>
    </location>
</feature>
<keyword evidence="1" id="KW-0134">Cell wall</keyword>
<dbReference type="EMBL" id="JAJGWB010000111">
    <property type="protein sequence ID" value="MCC4477319.1"/>
    <property type="molecule type" value="Genomic_DNA"/>
</dbReference>
<feature type="coiled-coil region" evidence="5">
    <location>
        <begin position="573"/>
        <end position="799"/>
    </location>
</feature>
<feature type="compositionally biased region" description="Low complexity" evidence="6">
    <location>
        <begin position="45"/>
        <end position="55"/>
    </location>
</feature>
<evidence type="ECO:0000256" key="4">
    <source>
        <dbReference type="ARBA" id="ARBA00023088"/>
    </source>
</evidence>
<dbReference type="Gene3D" id="1.20.120.330">
    <property type="entry name" value="Nucleotidyltransferases domain 2"/>
    <property type="match status" value="1"/>
</dbReference>
<keyword evidence="5" id="KW-0175">Coiled coil</keyword>
<feature type="compositionally biased region" description="Low complexity" evidence="6">
    <location>
        <begin position="278"/>
        <end position="290"/>
    </location>
</feature>
<gene>
    <name evidence="9" type="ORF">LMB76_03675</name>
</gene>
<feature type="compositionally biased region" description="Low complexity" evidence="6">
    <location>
        <begin position="239"/>
        <end position="256"/>
    </location>
</feature>
<dbReference type="RefSeq" id="WP_228341026.1">
    <property type="nucleotide sequence ID" value="NZ_JAJGWA010000107.1"/>
</dbReference>
<evidence type="ECO:0000259" key="8">
    <source>
        <dbReference type="PROSITE" id="PS50847"/>
    </source>
</evidence>
<feature type="compositionally biased region" description="Low complexity" evidence="6">
    <location>
        <begin position="104"/>
        <end position="117"/>
    </location>
</feature>
<name>A0AAW4X4I8_LIMRT</name>
<keyword evidence="3 7" id="KW-0732">Signal</keyword>
<evidence type="ECO:0000256" key="3">
    <source>
        <dbReference type="ARBA" id="ARBA00022729"/>
    </source>
</evidence>
<dbReference type="InterPro" id="IPR019931">
    <property type="entry name" value="LPXTG_anchor"/>
</dbReference>
<keyword evidence="4" id="KW-0572">Peptidoglycan-anchor</keyword>
<protein>
    <submittedName>
        <fullName evidence="9">LPXTG cell wall anchor domain-containing protein</fullName>
    </submittedName>
</protein>
<feature type="region of interest" description="Disordered" evidence="6">
    <location>
        <begin position="218"/>
        <end position="262"/>
    </location>
</feature>
<proteinExistence type="predicted"/>
<feature type="compositionally biased region" description="Polar residues" evidence="6">
    <location>
        <begin position="173"/>
        <end position="199"/>
    </location>
</feature>
<feature type="region of interest" description="Disordered" evidence="6">
    <location>
        <begin position="33"/>
        <end position="55"/>
    </location>
</feature>
<dbReference type="SUPFAM" id="SSF57997">
    <property type="entry name" value="Tropomyosin"/>
    <property type="match status" value="2"/>
</dbReference>
<organism evidence="9 10">
    <name type="scientific">Limosilactobacillus reuteri</name>
    <name type="common">Lactobacillus reuteri</name>
    <dbReference type="NCBI Taxonomy" id="1598"/>
    <lineage>
        <taxon>Bacteria</taxon>
        <taxon>Bacillati</taxon>
        <taxon>Bacillota</taxon>
        <taxon>Bacilli</taxon>
        <taxon>Lactobacillales</taxon>
        <taxon>Lactobacillaceae</taxon>
        <taxon>Limosilactobacillus</taxon>
    </lineage>
</organism>
<keyword evidence="2" id="KW-0964">Secreted</keyword>
<evidence type="ECO:0000256" key="6">
    <source>
        <dbReference type="SAM" id="MobiDB-lite"/>
    </source>
</evidence>
<evidence type="ECO:0000313" key="10">
    <source>
        <dbReference type="Proteomes" id="UP001198026"/>
    </source>
</evidence>
<dbReference type="Gene3D" id="1.10.287.620">
    <property type="entry name" value="Helix Hairpins"/>
    <property type="match status" value="1"/>
</dbReference>
<dbReference type="PANTHER" id="PTHR45615">
    <property type="entry name" value="MYOSIN HEAVY CHAIN, NON-MUSCLE"/>
    <property type="match status" value="1"/>
</dbReference>
<evidence type="ECO:0000256" key="7">
    <source>
        <dbReference type="SAM" id="SignalP"/>
    </source>
</evidence>
<reference evidence="9" key="1">
    <citation type="submission" date="2021-10" db="EMBL/GenBank/DDBJ databases">
        <title>Evolutionary history and lifestyle of the vertebrate symbiont Limosilactobacillus reuteri.</title>
        <authorList>
            <person name="Zheng J."/>
            <person name="Li F."/>
            <person name="Gaenzle M."/>
            <person name="Walter J."/>
        </authorList>
    </citation>
    <scope>NUCLEOTIDE SEQUENCE</scope>
    <source>
        <strain evidence="9">GQ_1_3_1</strain>
    </source>
</reference>
<evidence type="ECO:0000256" key="1">
    <source>
        <dbReference type="ARBA" id="ARBA00022512"/>
    </source>
</evidence>
<dbReference type="InterPro" id="IPR059115">
    <property type="entry name" value="Rib"/>
</dbReference>
<feature type="domain" description="Gram-positive cocci surface proteins LPxTG" evidence="8">
    <location>
        <begin position="1000"/>
        <end position="1034"/>
    </location>
</feature>
<dbReference type="Proteomes" id="UP001198026">
    <property type="component" value="Unassembled WGS sequence"/>
</dbReference>
<evidence type="ECO:0000256" key="5">
    <source>
        <dbReference type="SAM" id="Coils"/>
    </source>
</evidence>
<feature type="compositionally biased region" description="Polar residues" evidence="6">
    <location>
        <begin position="218"/>
        <end position="238"/>
    </location>
</feature>
<accession>A0AAW4X4I8</accession>
<feature type="region of interest" description="Disordered" evidence="6">
    <location>
        <begin position="275"/>
        <end position="299"/>
    </location>
</feature>
<dbReference type="Pfam" id="PF08428">
    <property type="entry name" value="Rib"/>
    <property type="match status" value="1"/>
</dbReference>